<dbReference type="CDD" id="cd06124">
    <property type="entry name" value="cupin_NimR-like_N"/>
    <property type="match status" value="1"/>
</dbReference>
<evidence type="ECO:0000256" key="5">
    <source>
        <dbReference type="ARBA" id="ARBA00023163"/>
    </source>
</evidence>
<evidence type="ECO:0000256" key="1">
    <source>
        <dbReference type="ARBA" id="ARBA00022491"/>
    </source>
</evidence>
<evidence type="ECO:0000256" key="2">
    <source>
        <dbReference type="ARBA" id="ARBA00023015"/>
    </source>
</evidence>
<sequence>MMELLATRAITDGKELHDQAHRHAEGQLFCVQSGVVSVQTDAGRWVLPPGCLGWVPPWQSHAATSHGALQACSHYFGEAGARASMPAVLTVVRNTPLLQALLVELPPAGAARSHYLQTFAHAFGCQPPLAGFLPMPAHPRLQALATTLLQQPADSADLDGWAQRCGMSRRTLTRRFAQETGWSLGQWRQQMRLQCALAQLARGLPVTTVALDCGYQSVSAFIALFREHFGVTPGVWQAGGR</sequence>
<gene>
    <name evidence="7" type="ORF">SAMN02745857_01153</name>
</gene>
<keyword evidence="1" id="KW-0678">Repressor</keyword>
<dbReference type="STRING" id="1121001.SAMN02745857_01153"/>
<dbReference type="InterPro" id="IPR018060">
    <property type="entry name" value="HTH_AraC"/>
</dbReference>
<evidence type="ECO:0000313" key="7">
    <source>
        <dbReference type="EMBL" id="SMC21197.1"/>
    </source>
</evidence>
<evidence type="ECO:0000256" key="4">
    <source>
        <dbReference type="ARBA" id="ARBA00023159"/>
    </source>
</evidence>
<keyword evidence="5" id="KW-0804">Transcription</keyword>
<name>A0A1W1XBE9_9NEIS</name>
<keyword evidence="8" id="KW-1185">Reference proteome</keyword>
<dbReference type="PROSITE" id="PS01124">
    <property type="entry name" value="HTH_ARAC_FAMILY_2"/>
    <property type="match status" value="1"/>
</dbReference>
<evidence type="ECO:0000313" key="8">
    <source>
        <dbReference type="Proteomes" id="UP000192761"/>
    </source>
</evidence>
<evidence type="ECO:0000256" key="3">
    <source>
        <dbReference type="ARBA" id="ARBA00023125"/>
    </source>
</evidence>
<protein>
    <submittedName>
        <fullName evidence="7">AraC-type DNA-binding protein</fullName>
    </submittedName>
</protein>
<evidence type="ECO:0000259" key="6">
    <source>
        <dbReference type="PROSITE" id="PS01124"/>
    </source>
</evidence>
<dbReference type="Gene3D" id="2.60.120.10">
    <property type="entry name" value="Jelly Rolls"/>
    <property type="match status" value="1"/>
</dbReference>
<keyword evidence="2" id="KW-0805">Transcription regulation</keyword>
<dbReference type="GO" id="GO:0003700">
    <property type="term" value="F:DNA-binding transcription factor activity"/>
    <property type="evidence" value="ECO:0007669"/>
    <property type="project" value="InterPro"/>
</dbReference>
<dbReference type="Pfam" id="PF02311">
    <property type="entry name" value="AraC_binding"/>
    <property type="match status" value="1"/>
</dbReference>
<dbReference type="Gene3D" id="1.10.10.60">
    <property type="entry name" value="Homeodomain-like"/>
    <property type="match status" value="2"/>
</dbReference>
<dbReference type="InterPro" id="IPR014710">
    <property type="entry name" value="RmlC-like_jellyroll"/>
</dbReference>
<dbReference type="AlphaFoldDB" id="A0A1W1XBE9"/>
<reference evidence="7 8" key="1">
    <citation type="submission" date="2017-04" db="EMBL/GenBank/DDBJ databases">
        <authorList>
            <person name="Afonso C.L."/>
            <person name="Miller P.J."/>
            <person name="Scott M.A."/>
            <person name="Spackman E."/>
            <person name="Goraichik I."/>
            <person name="Dimitrov K.M."/>
            <person name="Suarez D.L."/>
            <person name="Swayne D.E."/>
        </authorList>
    </citation>
    <scope>NUCLEOTIDE SEQUENCE [LARGE SCALE GENOMIC DNA]</scope>
    <source>
        <strain evidence="7 8">DSM 23236</strain>
    </source>
</reference>
<dbReference type="PANTHER" id="PTHR11019">
    <property type="entry name" value="HTH-TYPE TRANSCRIPTIONAL REGULATOR NIMR"/>
    <property type="match status" value="1"/>
</dbReference>
<dbReference type="RefSeq" id="WP_217806994.1">
    <property type="nucleotide sequence ID" value="NZ_FWXD01000005.1"/>
</dbReference>
<dbReference type="FunFam" id="1.10.10.60:FF:000132">
    <property type="entry name" value="AraC family transcriptional regulator"/>
    <property type="match status" value="1"/>
</dbReference>
<proteinExistence type="predicted"/>
<dbReference type="InterPro" id="IPR020449">
    <property type="entry name" value="Tscrpt_reg_AraC-type_HTH"/>
</dbReference>
<dbReference type="PROSITE" id="PS00041">
    <property type="entry name" value="HTH_ARAC_FAMILY_1"/>
    <property type="match status" value="1"/>
</dbReference>
<dbReference type="InterPro" id="IPR009057">
    <property type="entry name" value="Homeodomain-like_sf"/>
</dbReference>
<dbReference type="Proteomes" id="UP000192761">
    <property type="component" value="Unassembled WGS sequence"/>
</dbReference>
<dbReference type="GO" id="GO:0043565">
    <property type="term" value="F:sequence-specific DNA binding"/>
    <property type="evidence" value="ECO:0007669"/>
    <property type="project" value="InterPro"/>
</dbReference>
<organism evidence="7 8">
    <name type="scientific">Andreprevotia lacus DSM 23236</name>
    <dbReference type="NCBI Taxonomy" id="1121001"/>
    <lineage>
        <taxon>Bacteria</taxon>
        <taxon>Pseudomonadati</taxon>
        <taxon>Pseudomonadota</taxon>
        <taxon>Betaproteobacteria</taxon>
        <taxon>Neisseriales</taxon>
        <taxon>Chitinibacteraceae</taxon>
        <taxon>Andreprevotia</taxon>
    </lineage>
</organism>
<dbReference type="InterPro" id="IPR011051">
    <property type="entry name" value="RmlC_Cupin_sf"/>
</dbReference>
<dbReference type="PANTHER" id="PTHR11019:SF199">
    <property type="entry name" value="HTH-TYPE TRANSCRIPTIONAL REGULATOR NIMR"/>
    <property type="match status" value="1"/>
</dbReference>
<dbReference type="SMART" id="SM00342">
    <property type="entry name" value="HTH_ARAC"/>
    <property type="match status" value="1"/>
</dbReference>
<accession>A0A1W1XBE9</accession>
<keyword evidence="4" id="KW-0010">Activator</keyword>
<dbReference type="InterPro" id="IPR018062">
    <property type="entry name" value="HTH_AraC-typ_CS"/>
</dbReference>
<dbReference type="PRINTS" id="PR00032">
    <property type="entry name" value="HTHARAC"/>
</dbReference>
<keyword evidence="3 7" id="KW-0238">DNA-binding</keyword>
<dbReference type="EMBL" id="FWXD01000005">
    <property type="protein sequence ID" value="SMC21197.1"/>
    <property type="molecule type" value="Genomic_DNA"/>
</dbReference>
<dbReference type="SUPFAM" id="SSF51182">
    <property type="entry name" value="RmlC-like cupins"/>
    <property type="match status" value="1"/>
</dbReference>
<dbReference type="SUPFAM" id="SSF46689">
    <property type="entry name" value="Homeodomain-like"/>
    <property type="match status" value="1"/>
</dbReference>
<feature type="domain" description="HTH araC/xylS-type" evidence="6">
    <location>
        <begin position="142"/>
        <end position="239"/>
    </location>
</feature>
<dbReference type="Pfam" id="PF12833">
    <property type="entry name" value="HTH_18"/>
    <property type="match status" value="1"/>
</dbReference>
<dbReference type="InterPro" id="IPR003313">
    <property type="entry name" value="AraC-bd"/>
</dbReference>